<dbReference type="PIRSF" id="PIRSF012565">
    <property type="entry name" value="DUF1027"/>
    <property type="match status" value="1"/>
</dbReference>
<proteinExistence type="predicted"/>
<name>A0ABY4PAX6_9LACO</name>
<dbReference type="EMBL" id="CP093366">
    <property type="protein sequence ID" value="UQS82864.1"/>
    <property type="molecule type" value="Genomic_DNA"/>
</dbReference>
<organism evidence="2 3">
    <name type="scientific">Bombilactobacillus folatiphilus</name>
    <dbReference type="NCBI Taxonomy" id="2923362"/>
    <lineage>
        <taxon>Bacteria</taxon>
        <taxon>Bacillati</taxon>
        <taxon>Bacillota</taxon>
        <taxon>Bacilli</taxon>
        <taxon>Lactobacillales</taxon>
        <taxon>Lactobacillaceae</taxon>
        <taxon>Bombilactobacillus</taxon>
    </lineage>
</organism>
<dbReference type="InterPro" id="IPR009370">
    <property type="entry name" value="YutD-like"/>
</dbReference>
<dbReference type="Proteomes" id="UP000831495">
    <property type="component" value="Chromosome"/>
</dbReference>
<reference evidence="2" key="1">
    <citation type="journal article" date="2022" name="Int. J. Syst. Evol. Microbiol.">
        <title>Apilactobacillus apisilvae sp. nov., Nicolia spurrieriana gen. nov. sp. nov., Bombilactobacillus folatiphilus sp. nov. and Bombilactobacillus thymidiniphilus sp. nov., four new lactic acid bacterial isolates from stingless bees Tetragonula carbonaria and Austroplebeia australis.</title>
        <authorList>
            <person name="Oliphant S.A."/>
            <person name="Watson-Haigh N.S."/>
            <person name="Sumby K.M."/>
            <person name="Gardner J."/>
            <person name="Groom S."/>
            <person name="Jiranek V."/>
        </authorList>
    </citation>
    <scope>NUCLEOTIDE SEQUENCE</scope>
    <source>
        <strain evidence="2">SG4_D2</strain>
    </source>
</reference>
<feature type="compositionally biased region" description="Basic residues" evidence="1">
    <location>
        <begin position="128"/>
        <end position="139"/>
    </location>
</feature>
<dbReference type="Gene3D" id="3.50.4.20">
    <property type="match status" value="1"/>
</dbReference>
<evidence type="ECO:0000313" key="3">
    <source>
        <dbReference type="Proteomes" id="UP000831495"/>
    </source>
</evidence>
<gene>
    <name evidence="2" type="ORF">MOO45_02035</name>
</gene>
<accession>A0ABY4PAX6</accession>
<evidence type="ECO:0000313" key="2">
    <source>
        <dbReference type="EMBL" id="UQS82864.1"/>
    </source>
</evidence>
<protein>
    <submittedName>
        <fullName evidence="2">YutD family protein</fullName>
    </submittedName>
</protein>
<dbReference type="Pfam" id="PF06265">
    <property type="entry name" value="YutD-like"/>
    <property type="match status" value="1"/>
</dbReference>
<keyword evidence="3" id="KW-1185">Reference proteome</keyword>
<feature type="region of interest" description="Disordered" evidence="1">
    <location>
        <begin position="119"/>
        <end position="156"/>
    </location>
</feature>
<evidence type="ECO:0000256" key="1">
    <source>
        <dbReference type="SAM" id="MobiDB-lite"/>
    </source>
</evidence>
<dbReference type="InterPro" id="IPR038141">
    <property type="entry name" value="YutD-like_sf"/>
</dbReference>
<sequence>MAANNADIPDEQPAAEVLQVNDQLIKINREPYKVVVNHQQAFDPERLALRYHAILDKYDYIVGDWGYGQLRLRGFYEMNRPQAKIDQKIDTLQDYLLEYCNFGCAYFVLEKEHETTQHHANFATNKSPKQHRATNKKSNRNNNNGRNHFRRRPLQQNSKLAKLTKIAIKK</sequence>